<reference evidence="10 11" key="1">
    <citation type="submission" date="2021-01" db="EMBL/GenBank/DDBJ databases">
        <title>Cercospora kikuchii MAFF 305040 whole genome shotgun sequence.</title>
        <authorList>
            <person name="Kashiwa T."/>
            <person name="Suzuki T."/>
        </authorList>
    </citation>
    <scope>NUCLEOTIDE SEQUENCE [LARGE SCALE GENOMIC DNA]</scope>
    <source>
        <strain evidence="10 11">MAFF 305040</strain>
    </source>
</reference>
<dbReference type="Pfam" id="PF00067">
    <property type="entry name" value="p450"/>
    <property type="match status" value="1"/>
</dbReference>
<dbReference type="AlphaFoldDB" id="A0A9P3C6J1"/>
<keyword evidence="5" id="KW-0560">Oxidoreductase</keyword>
<accession>A0A9P3C6J1</accession>
<protein>
    <recommendedName>
        <fullName evidence="12">Cytochrome P450 monooxygenase</fullName>
    </recommendedName>
</protein>
<name>A0A9P3C6J1_9PEZI</name>
<dbReference type="GO" id="GO:0020037">
    <property type="term" value="F:heme binding"/>
    <property type="evidence" value="ECO:0007669"/>
    <property type="project" value="InterPro"/>
</dbReference>
<feature type="binding site" description="axial binding residue" evidence="8">
    <location>
        <position position="457"/>
    </location>
    <ligand>
        <name>heme</name>
        <dbReference type="ChEBI" id="CHEBI:30413"/>
    </ligand>
    <ligandPart>
        <name>Fe</name>
        <dbReference type="ChEBI" id="CHEBI:18248"/>
    </ligandPart>
</feature>
<evidence type="ECO:0000256" key="7">
    <source>
        <dbReference type="ARBA" id="ARBA00023033"/>
    </source>
</evidence>
<evidence type="ECO:0000256" key="1">
    <source>
        <dbReference type="ARBA" id="ARBA00001971"/>
    </source>
</evidence>
<keyword evidence="3 8" id="KW-0349">Heme</keyword>
<evidence type="ECO:0000256" key="3">
    <source>
        <dbReference type="ARBA" id="ARBA00022617"/>
    </source>
</evidence>
<dbReference type="SUPFAM" id="SSF48264">
    <property type="entry name" value="Cytochrome P450"/>
    <property type="match status" value="1"/>
</dbReference>
<keyword evidence="6 8" id="KW-0408">Iron</keyword>
<dbReference type="PANTHER" id="PTHR46206:SF2">
    <property type="entry name" value="CYTOCHROME P450 MONOOXYGENASE AUSG-RELATED"/>
    <property type="match status" value="1"/>
</dbReference>
<evidence type="ECO:0000256" key="9">
    <source>
        <dbReference type="SAM" id="Phobius"/>
    </source>
</evidence>
<evidence type="ECO:0000313" key="11">
    <source>
        <dbReference type="Proteomes" id="UP000825890"/>
    </source>
</evidence>
<evidence type="ECO:0000256" key="2">
    <source>
        <dbReference type="ARBA" id="ARBA00010617"/>
    </source>
</evidence>
<dbReference type="GO" id="GO:0005506">
    <property type="term" value="F:iron ion binding"/>
    <property type="evidence" value="ECO:0007669"/>
    <property type="project" value="InterPro"/>
</dbReference>
<dbReference type="OrthoDB" id="1844152at2759"/>
<keyword evidence="4 8" id="KW-0479">Metal-binding</keyword>
<feature type="transmembrane region" description="Helical" evidence="9">
    <location>
        <begin position="12"/>
        <end position="33"/>
    </location>
</feature>
<comment type="cofactor">
    <cofactor evidence="1 8">
        <name>heme</name>
        <dbReference type="ChEBI" id="CHEBI:30413"/>
    </cofactor>
</comment>
<organism evidence="10 11">
    <name type="scientific">Cercospora kikuchii</name>
    <dbReference type="NCBI Taxonomy" id="84275"/>
    <lineage>
        <taxon>Eukaryota</taxon>
        <taxon>Fungi</taxon>
        <taxon>Dikarya</taxon>
        <taxon>Ascomycota</taxon>
        <taxon>Pezizomycotina</taxon>
        <taxon>Dothideomycetes</taxon>
        <taxon>Dothideomycetidae</taxon>
        <taxon>Mycosphaerellales</taxon>
        <taxon>Mycosphaerellaceae</taxon>
        <taxon>Cercospora</taxon>
    </lineage>
</organism>
<comment type="similarity">
    <text evidence="2">Belongs to the cytochrome P450 family.</text>
</comment>
<dbReference type="PRINTS" id="PR00385">
    <property type="entry name" value="P450"/>
</dbReference>
<dbReference type="GO" id="GO:0004497">
    <property type="term" value="F:monooxygenase activity"/>
    <property type="evidence" value="ECO:0007669"/>
    <property type="project" value="UniProtKB-KW"/>
</dbReference>
<keyword evidence="9" id="KW-0472">Membrane</keyword>
<dbReference type="PANTHER" id="PTHR46206">
    <property type="entry name" value="CYTOCHROME P450"/>
    <property type="match status" value="1"/>
</dbReference>
<keyword evidence="11" id="KW-1185">Reference proteome</keyword>
<evidence type="ECO:0000256" key="4">
    <source>
        <dbReference type="ARBA" id="ARBA00022723"/>
    </source>
</evidence>
<evidence type="ECO:0000313" key="10">
    <source>
        <dbReference type="EMBL" id="GIZ37339.1"/>
    </source>
</evidence>
<dbReference type="RefSeq" id="XP_044651826.1">
    <property type="nucleotide sequence ID" value="XM_044795891.1"/>
</dbReference>
<dbReference type="GeneID" id="68286364"/>
<dbReference type="InterPro" id="IPR036396">
    <property type="entry name" value="Cyt_P450_sf"/>
</dbReference>
<dbReference type="InterPro" id="IPR001128">
    <property type="entry name" value="Cyt_P450"/>
</dbReference>
<comment type="caution">
    <text evidence="10">The sequence shown here is derived from an EMBL/GenBank/DDBJ whole genome shotgun (WGS) entry which is preliminary data.</text>
</comment>
<keyword evidence="7" id="KW-0503">Monooxygenase</keyword>
<gene>
    <name evidence="10" type="ORF">CKM354_000078900</name>
</gene>
<evidence type="ECO:0000256" key="8">
    <source>
        <dbReference type="PIRSR" id="PIRSR602401-1"/>
    </source>
</evidence>
<dbReference type="Gene3D" id="1.10.630.10">
    <property type="entry name" value="Cytochrome P450"/>
    <property type="match status" value="1"/>
</dbReference>
<dbReference type="PRINTS" id="PR00463">
    <property type="entry name" value="EP450I"/>
</dbReference>
<evidence type="ECO:0000256" key="5">
    <source>
        <dbReference type="ARBA" id="ARBA00023002"/>
    </source>
</evidence>
<keyword evidence="9" id="KW-1133">Transmembrane helix</keyword>
<dbReference type="Proteomes" id="UP000825890">
    <property type="component" value="Unassembled WGS sequence"/>
</dbReference>
<dbReference type="EMBL" id="BOLY01000001">
    <property type="protein sequence ID" value="GIZ37339.1"/>
    <property type="molecule type" value="Genomic_DNA"/>
</dbReference>
<proteinExistence type="inferred from homology"/>
<keyword evidence="9" id="KW-0812">Transmembrane</keyword>
<dbReference type="GO" id="GO:0016705">
    <property type="term" value="F:oxidoreductase activity, acting on paired donors, with incorporation or reduction of molecular oxygen"/>
    <property type="evidence" value="ECO:0007669"/>
    <property type="project" value="InterPro"/>
</dbReference>
<evidence type="ECO:0000256" key="6">
    <source>
        <dbReference type="ARBA" id="ARBA00023004"/>
    </source>
</evidence>
<sequence>MISIYTHDDFKHFFPLVYGIFGVSLLYVVYYILKHVDRPYTGFPVISLDSRKKLWPMLLDASEFNLHAEEVLEKGKKVTNGGCYQVKTPSGYKIVIPSRFAHEIRNHPDLDLGQHIRVDLMADYAGFDGVREGLRRDGLMVDVVRGDLTQSLGRITDDLADEASYAVYHWLGDSDEWRAHMIKDVLLDIVARVSTRAFAGRDLARDESWLEIAKQYTINSFQGSKELLDRSPIVRPIAQWSMPTLQNLRRQVREARILMKSVVEKQLAERRAAVESSEKFAKAETAFVWMAERAKNRVPDFAAGQLMLSVGAIHTTTENVTRCILQICNDPNIAQALREEIIQVLRESGWNKACFHKMKLLDSFMKEVQRYHPMALSTMHRKAEAQVTLSDGTTLPKGSRIMILNDILRDPTIFSEPDKFDAYRFYNMRKLPGEENKHQFTTTAADALSFGHGRQACPGRFFASNEIKIILCLLLLQYDFRFEPGYAPPGDLIFAGSMMVNPTIKVQARAREPEIDPMNPIDGRV</sequence>
<dbReference type="InterPro" id="IPR002401">
    <property type="entry name" value="Cyt_P450_E_grp-I"/>
</dbReference>
<evidence type="ECO:0008006" key="12">
    <source>
        <dbReference type="Google" id="ProtNLM"/>
    </source>
</evidence>
<dbReference type="CDD" id="cd11041">
    <property type="entry name" value="CYP503A1-like"/>
    <property type="match status" value="1"/>
</dbReference>